<dbReference type="RefSeq" id="WP_215232270.1">
    <property type="nucleotide sequence ID" value="NZ_CAJRAU010000001.1"/>
</dbReference>
<dbReference type="EMBL" id="CAJRAU010000001">
    <property type="protein sequence ID" value="CAG5068160.1"/>
    <property type="molecule type" value="Genomic_DNA"/>
</dbReference>
<evidence type="ECO:0000313" key="7">
    <source>
        <dbReference type="EMBL" id="CAG5068160.1"/>
    </source>
</evidence>
<evidence type="ECO:0000256" key="1">
    <source>
        <dbReference type="ARBA" id="ARBA00004651"/>
    </source>
</evidence>
<feature type="transmembrane region" description="Helical" evidence="6">
    <location>
        <begin position="257"/>
        <end position="275"/>
    </location>
</feature>
<keyword evidence="5 6" id="KW-0472">Membrane</keyword>
<reference evidence="7 8" key="1">
    <citation type="submission" date="2021-04" db="EMBL/GenBank/DDBJ databases">
        <authorList>
            <person name="Rodrigo-Torres L."/>
            <person name="Arahal R. D."/>
            <person name="Lucena T."/>
        </authorList>
    </citation>
    <scope>NUCLEOTIDE SEQUENCE [LARGE SCALE GENOMIC DNA]</scope>
    <source>
        <strain evidence="7 8">CECT 9623</strain>
    </source>
</reference>
<dbReference type="Proteomes" id="UP000679725">
    <property type="component" value="Unassembled WGS sequence"/>
</dbReference>
<keyword evidence="4 6" id="KW-1133">Transmembrane helix</keyword>
<protein>
    <recommendedName>
        <fullName evidence="9">Lysylphosphatidylglycerol synthase TM region</fullName>
    </recommendedName>
</protein>
<feature type="transmembrane region" description="Helical" evidence="6">
    <location>
        <begin position="42"/>
        <end position="67"/>
    </location>
</feature>
<feature type="transmembrane region" description="Helical" evidence="6">
    <location>
        <begin position="223"/>
        <end position="245"/>
    </location>
</feature>
<evidence type="ECO:0000256" key="6">
    <source>
        <dbReference type="SAM" id="Phobius"/>
    </source>
</evidence>
<dbReference type="Pfam" id="PF03706">
    <property type="entry name" value="LPG_synthase_TM"/>
    <property type="match status" value="1"/>
</dbReference>
<proteinExistence type="predicted"/>
<dbReference type="PANTHER" id="PTHR39087">
    <property type="entry name" value="UPF0104 MEMBRANE PROTEIN MJ1595"/>
    <property type="match status" value="1"/>
</dbReference>
<comment type="subcellular location">
    <subcellularLocation>
        <location evidence="1">Cell membrane</location>
        <topology evidence="1">Multi-pass membrane protein</topology>
    </subcellularLocation>
</comment>
<sequence>MKISPAHIRIFKIILVLSILILLFQFIRHTDLAEVKSALQNAGAGFIWVIVSTFVAYWFGAIGWWFCLGESKKHISHAKIFVVRHISESVGAFNPASVAGGDMFKVFLLKPYGIDQQPALTSVIIYRFLMILSQLVLLVAAMIWLVSGSGPGAGLLPPGLLAVMVAAILLLAGFCFFWVKKAGKLEAATETSSTQSRLQKVSGKIRELRIALYQFALKHPRELVFAFICFLLHWLIGSVEFYIILKLLGYDVTLMHGLLLDMGVVLVKSAGAFVPGQIGVEEIGNKLMLAVIGITSATLWISVSALRRTRQLFWILMGALFYALFARTKKAIS</sequence>
<accession>A0ABN7R1W9</accession>
<evidence type="ECO:0000256" key="4">
    <source>
        <dbReference type="ARBA" id="ARBA00022989"/>
    </source>
</evidence>
<feature type="transmembrane region" description="Helical" evidence="6">
    <location>
        <begin position="287"/>
        <end position="306"/>
    </location>
</feature>
<gene>
    <name evidence="7" type="ORF">DYBT9623_00889</name>
</gene>
<comment type="caution">
    <text evidence="7">The sequence shown here is derived from an EMBL/GenBank/DDBJ whole genome shotgun (WGS) entry which is preliminary data.</text>
</comment>
<dbReference type="NCBIfam" id="TIGR00374">
    <property type="entry name" value="flippase-like domain"/>
    <property type="match status" value="1"/>
</dbReference>
<evidence type="ECO:0000256" key="2">
    <source>
        <dbReference type="ARBA" id="ARBA00022475"/>
    </source>
</evidence>
<evidence type="ECO:0000313" key="8">
    <source>
        <dbReference type="Proteomes" id="UP000679725"/>
    </source>
</evidence>
<keyword evidence="3 6" id="KW-0812">Transmembrane</keyword>
<evidence type="ECO:0000256" key="3">
    <source>
        <dbReference type="ARBA" id="ARBA00022692"/>
    </source>
</evidence>
<evidence type="ECO:0008006" key="9">
    <source>
        <dbReference type="Google" id="ProtNLM"/>
    </source>
</evidence>
<feature type="transmembrane region" description="Helical" evidence="6">
    <location>
        <begin position="124"/>
        <end position="147"/>
    </location>
</feature>
<keyword evidence="2" id="KW-1003">Cell membrane</keyword>
<keyword evidence="8" id="KW-1185">Reference proteome</keyword>
<evidence type="ECO:0000256" key="5">
    <source>
        <dbReference type="ARBA" id="ARBA00023136"/>
    </source>
</evidence>
<organism evidence="7 8">
    <name type="scientific">Dyadobacter linearis</name>
    <dbReference type="NCBI Taxonomy" id="2823330"/>
    <lineage>
        <taxon>Bacteria</taxon>
        <taxon>Pseudomonadati</taxon>
        <taxon>Bacteroidota</taxon>
        <taxon>Cytophagia</taxon>
        <taxon>Cytophagales</taxon>
        <taxon>Spirosomataceae</taxon>
        <taxon>Dyadobacter</taxon>
    </lineage>
</organism>
<name>A0ABN7R1W9_9BACT</name>
<dbReference type="PANTHER" id="PTHR39087:SF2">
    <property type="entry name" value="UPF0104 MEMBRANE PROTEIN MJ1595"/>
    <property type="match status" value="1"/>
</dbReference>
<dbReference type="InterPro" id="IPR022791">
    <property type="entry name" value="L-PG_synthase/AglD"/>
</dbReference>
<feature type="transmembrane region" description="Helical" evidence="6">
    <location>
        <begin position="312"/>
        <end position="328"/>
    </location>
</feature>
<feature type="transmembrane region" description="Helical" evidence="6">
    <location>
        <begin position="159"/>
        <end position="179"/>
    </location>
</feature>